<comment type="caution">
    <text evidence="7">The sequence shown here is derived from an EMBL/GenBank/DDBJ whole genome shotgun (WGS) entry which is preliminary data.</text>
</comment>
<evidence type="ECO:0000256" key="4">
    <source>
        <dbReference type="ARBA" id="ARBA00023004"/>
    </source>
</evidence>
<feature type="domain" description="Radical SAM core" evidence="6">
    <location>
        <begin position="126"/>
        <end position="339"/>
    </location>
</feature>
<dbReference type="Pfam" id="PF13186">
    <property type="entry name" value="SPASM"/>
    <property type="match status" value="1"/>
</dbReference>
<evidence type="ECO:0000256" key="3">
    <source>
        <dbReference type="ARBA" id="ARBA00022723"/>
    </source>
</evidence>
<comment type="cofactor">
    <cofactor evidence="1">
        <name>[4Fe-4S] cluster</name>
        <dbReference type="ChEBI" id="CHEBI:49883"/>
    </cofactor>
</comment>
<keyword evidence="5" id="KW-0411">Iron-sulfur</keyword>
<organism evidence="7">
    <name type="scientific">Desulfobacca acetoxidans</name>
    <dbReference type="NCBI Taxonomy" id="60893"/>
    <lineage>
        <taxon>Bacteria</taxon>
        <taxon>Pseudomonadati</taxon>
        <taxon>Thermodesulfobacteriota</taxon>
        <taxon>Desulfobaccia</taxon>
        <taxon>Desulfobaccales</taxon>
        <taxon>Desulfobaccaceae</taxon>
        <taxon>Desulfobacca</taxon>
    </lineage>
</organism>
<dbReference type="SFLD" id="SFLDS00029">
    <property type="entry name" value="Radical_SAM"/>
    <property type="match status" value="1"/>
</dbReference>
<dbReference type="PROSITE" id="PS51918">
    <property type="entry name" value="RADICAL_SAM"/>
    <property type="match status" value="1"/>
</dbReference>
<gene>
    <name evidence="7" type="ORF">ENV62_07545</name>
</gene>
<proteinExistence type="predicted"/>
<dbReference type="CDD" id="cd21128">
    <property type="entry name" value="SPASM_rSAM"/>
    <property type="match status" value="1"/>
</dbReference>
<reference evidence="7" key="1">
    <citation type="journal article" date="2020" name="mSystems">
        <title>Genome- and Community-Level Interaction Insights into Carbon Utilization and Element Cycling Functions of Hydrothermarchaeota in Hydrothermal Sediment.</title>
        <authorList>
            <person name="Zhou Z."/>
            <person name="Liu Y."/>
            <person name="Xu W."/>
            <person name="Pan J."/>
            <person name="Luo Z.H."/>
            <person name="Li M."/>
        </authorList>
    </citation>
    <scope>NUCLEOTIDE SEQUENCE [LARGE SCALE GENOMIC DNA]</scope>
    <source>
        <strain evidence="7">SpSt-776</strain>
    </source>
</reference>
<sequence length="485" mass="56180">MGYQEVLQVVREREKIRQRLTGLLLLKFKQALMLYSLKLILALFPALSKENIIKLITWYAVLFSGKSPQHLQALAEFLTTSGFGDIAFRMSRLISRKALDRFAISFLMDGLIVREEKRLKEDLEGRAVPYSLLISPTARCNLRCRGCYAANYSVKDELPLELVDRVVREAHELGVALITILGGEPFIWKPLPDLLGRYPYMYFLIFTNATLLDRECIGRLKKLGNVFLALSVEGFEQETDARRGPGIFAKVMAAMDRLREAGIPFGYSVTVTRQNEPVIASDAFVDFMISKGALMGWMFLCMPVGGNPDLELLPTPEQRVHMLKFVQRVRETRPIFMIDFWNDAPYVGGCIAGKYYAHITPQGWVEPCIFTHFYQDNIKDKSLREVMNSEFFRELRRRQPYNENLYLPCMWIDNPEVSREIYQRLPIKPSHQGADDILRQEELRQGIDAYCAKVRQAYRPVWEQDKYEMENFYKIKETVLRLFAS</sequence>
<dbReference type="CDD" id="cd01335">
    <property type="entry name" value="Radical_SAM"/>
    <property type="match status" value="1"/>
</dbReference>
<dbReference type="InterPro" id="IPR006638">
    <property type="entry name" value="Elp3/MiaA/NifB-like_rSAM"/>
</dbReference>
<dbReference type="SFLD" id="SFLDG01067">
    <property type="entry name" value="SPASM/twitch_domain_containing"/>
    <property type="match status" value="1"/>
</dbReference>
<keyword evidence="3" id="KW-0479">Metal-binding</keyword>
<protein>
    <submittedName>
        <fullName evidence="7">Radical SAM protein</fullName>
    </submittedName>
</protein>
<dbReference type="InterPro" id="IPR007197">
    <property type="entry name" value="rSAM"/>
</dbReference>
<keyword evidence="2" id="KW-0949">S-adenosyl-L-methionine</keyword>
<dbReference type="PANTHER" id="PTHR43524">
    <property type="entry name" value="RADICAL SAM SUPERFAMILY PROTEIN"/>
    <property type="match status" value="1"/>
</dbReference>
<dbReference type="AlphaFoldDB" id="A0A7C3WJW0"/>
<accession>A0A7C3WJW0</accession>
<dbReference type="Gene3D" id="3.20.20.70">
    <property type="entry name" value="Aldolase class I"/>
    <property type="match status" value="1"/>
</dbReference>
<dbReference type="Pfam" id="PF04055">
    <property type="entry name" value="Radical_SAM"/>
    <property type="match status" value="1"/>
</dbReference>
<dbReference type="InterPro" id="IPR058240">
    <property type="entry name" value="rSAM_sf"/>
</dbReference>
<name>A0A7C3WJW0_9BACT</name>
<dbReference type="GO" id="GO:0046872">
    <property type="term" value="F:metal ion binding"/>
    <property type="evidence" value="ECO:0007669"/>
    <property type="project" value="UniProtKB-KW"/>
</dbReference>
<dbReference type="GO" id="GO:0051536">
    <property type="term" value="F:iron-sulfur cluster binding"/>
    <property type="evidence" value="ECO:0007669"/>
    <property type="project" value="UniProtKB-KW"/>
</dbReference>
<dbReference type="SFLD" id="SFLDG01386">
    <property type="entry name" value="main_SPASM_domain-containing"/>
    <property type="match status" value="1"/>
</dbReference>
<dbReference type="InterPro" id="IPR023885">
    <property type="entry name" value="4Fe4S-binding_SPASM_dom"/>
</dbReference>
<dbReference type="SMART" id="SM00729">
    <property type="entry name" value="Elp3"/>
    <property type="match status" value="1"/>
</dbReference>
<evidence type="ECO:0000256" key="5">
    <source>
        <dbReference type="ARBA" id="ARBA00023014"/>
    </source>
</evidence>
<evidence type="ECO:0000256" key="1">
    <source>
        <dbReference type="ARBA" id="ARBA00001966"/>
    </source>
</evidence>
<keyword evidence="4" id="KW-0408">Iron</keyword>
<dbReference type="PANTHER" id="PTHR43524:SF1">
    <property type="entry name" value="RADICAL SAM SUPERFAMILY PROTEIN"/>
    <property type="match status" value="1"/>
</dbReference>
<dbReference type="SUPFAM" id="SSF102114">
    <property type="entry name" value="Radical SAM enzymes"/>
    <property type="match status" value="1"/>
</dbReference>
<evidence type="ECO:0000259" key="6">
    <source>
        <dbReference type="PROSITE" id="PS51918"/>
    </source>
</evidence>
<evidence type="ECO:0000313" key="7">
    <source>
        <dbReference type="EMBL" id="HGB15071.1"/>
    </source>
</evidence>
<dbReference type="GO" id="GO:0003824">
    <property type="term" value="F:catalytic activity"/>
    <property type="evidence" value="ECO:0007669"/>
    <property type="project" value="InterPro"/>
</dbReference>
<evidence type="ECO:0000256" key="2">
    <source>
        <dbReference type="ARBA" id="ARBA00022691"/>
    </source>
</evidence>
<dbReference type="InterPro" id="IPR013785">
    <property type="entry name" value="Aldolase_TIM"/>
</dbReference>
<dbReference type="EMBL" id="DTHB01000049">
    <property type="protein sequence ID" value="HGB15071.1"/>
    <property type="molecule type" value="Genomic_DNA"/>
</dbReference>